<proteinExistence type="predicted"/>
<organism evidence="2 3">
    <name type="scientific">Elstera litoralis</name>
    <dbReference type="NCBI Taxonomy" id="552518"/>
    <lineage>
        <taxon>Bacteria</taxon>
        <taxon>Pseudomonadati</taxon>
        <taxon>Pseudomonadota</taxon>
        <taxon>Alphaproteobacteria</taxon>
        <taxon>Rhodospirillales</taxon>
        <taxon>Rhodospirillaceae</taxon>
        <taxon>Elstera</taxon>
    </lineage>
</organism>
<evidence type="ECO:0000313" key="3">
    <source>
        <dbReference type="Proteomes" id="UP000033774"/>
    </source>
</evidence>
<gene>
    <name evidence="2" type="ORF">VZ95_17555</name>
</gene>
<comment type="caution">
    <text evidence="2">The sequence shown here is derived from an EMBL/GenBank/DDBJ whole genome shotgun (WGS) entry which is preliminary data.</text>
</comment>
<evidence type="ECO:0000313" key="2">
    <source>
        <dbReference type="EMBL" id="KJV08475.1"/>
    </source>
</evidence>
<keyword evidence="3" id="KW-1185">Reference proteome</keyword>
<name>A0A0F3IP13_9PROT</name>
<evidence type="ECO:0000256" key="1">
    <source>
        <dbReference type="SAM" id="Phobius"/>
    </source>
</evidence>
<reference evidence="2 3" key="1">
    <citation type="submission" date="2015-03" db="EMBL/GenBank/DDBJ databases">
        <title>Draft genome sequence of Elstera litoralis.</title>
        <authorList>
            <person name="Rahalkar M.C."/>
            <person name="Dhakephalkar P.K."/>
            <person name="Pore S.D."/>
            <person name="Arora P."/>
            <person name="Kapse N.G."/>
            <person name="Pandit P.S."/>
        </authorList>
    </citation>
    <scope>NUCLEOTIDE SEQUENCE [LARGE SCALE GENOMIC DNA]</scope>
    <source>
        <strain evidence="2 3">Dia-1</strain>
    </source>
</reference>
<keyword evidence="1" id="KW-0472">Membrane</keyword>
<accession>A0A0F3IP13</accession>
<dbReference type="Proteomes" id="UP000033774">
    <property type="component" value="Unassembled WGS sequence"/>
</dbReference>
<feature type="transmembrane region" description="Helical" evidence="1">
    <location>
        <begin position="35"/>
        <end position="56"/>
    </location>
</feature>
<protein>
    <submittedName>
        <fullName evidence="2">Uncharacterized protein</fullName>
    </submittedName>
</protein>
<dbReference type="AlphaFoldDB" id="A0A0F3IP13"/>
<dbReference type="EMBL" id="LAJY01000569">
    <property type="protein sequence ID" value="KJV08475.1"/>
    <property type="molecule type" value="Genomic_DNA"/>
</dbReference>
<keyword evidence="1" id="KW-1133">Transmembrane helix</keyword>
<keyword evidence="1" id="KW-0812">Transmembrane</keyword>
<dbReference type="RefSeq" id="WP_045777013.1">
    <property type="nucleotide sequence ID" value="NZ_LAJY01000569.1"/>
</dbReference>
<sequence>MLTPFLVQTGLLLIVAILLPAGVATSLLADPTHRLIVLLAAAVAASSAVAGLALLTRRQAAAQDKRLTQKESAAAQPAQAPNQAGLVLAAAVTQRLKQNSAWLLDDLTSAAQRLRATGRRVGGSDQFGQSTGLARLGCRR</sequence>